<dbReference type="Gene3D" id="1.20.1420.30">
    <property type="entry name" value="NCX, central ion-binding region"/>
    <property type="match status" value="1"/>
</dbReference>
<dbReference type="NCBIfam" id="TIGR00367">
    <property type="entry name" value="calcium/sodium antiporter"/>
    <property type="match status" value="1"/>
</dbReference>
<dbReference type="Proteomes" id="UP000240974">
    <property type="component" value="Unassembled WGS sequence"/>
</dbReference>
<evidence type="ECO:0000313" key="8">
    <source>
        <dbReference type="EMBL" id="PST40905.1"/>
    </source>
</evidence>
<comment type="caution">
    <text evidence="8">The sequence shown here is derived from an EMBL/GenBank/DDBJ whole genome shotgun (WGS) entry which is preliminary data.</text>
</comment>
<sequence length="305" mass="33130">MEYILLMIGFIFLIKGADLFVEGSCNLARFLKVPSVIIGLTIVAMGTSAPEASVSIRAAFTGNNEIALSNIIGSNIFNGLIVVGICAFLASFKTDRTILKKDLPFNIIVTFILLIMLFDGKLSRLEGIFLILLMIIYLGRMIYEAICHQQNEDNTKTRSLLTSILFIVLGLAFVILGGQQVVDQACIIARNLGVSENFIGLTIVAIGTSLPELVTSIVATKKGESGLALGNAIGSNIFNILFILGCSATLSPLTVINESIIDCIILLVSSILLYLFAKTNKSMNRKEGLLCILLYIIYTAYLFIR</sequence>
<feature type="transmembrane region" description="Helical" evidence="5">
    <location>
        <begin position="103"/>
        <end position="122"/>
    </location>
</feature>
<feature type="transmembrane region" description="Helical" evidence="5">
    <location>
        <begin position="159"/>
        <end position="178"/>
    </location>
</feature>
<protein>
    <submittedName>
        <fullName evidence="7">Calcium/sodium antiporter</fullName>
    </submittedName>
    <submittedName>
        <fullName evidence="8">Sodium:proton exchanger</fullName>
    </submittedName>
</protein>
<dbReference type="GO" id="GO:0008273">
    <property type="term" value="F:calcium, potassium:sodium antiporter activity"/>
    <property type="evidence" value="ECO:0007669"/>
    <property type="project" value="TreeGrafter"/>
</dbReference>
<dbReference type="RefSeq" id="WP_107029903.1">
    <property type="nucleotide sequence ID" value="NZ_JAJDKX010000036.1"/>
</dbReference>
<organism evidence="8 9">
    <name type="scientific">Faecalibacillus intestinalis</name>
    <dbReference type="NCBI Taxonomy" id="1982626"/>
    <lineage>
        <taxon>Bacteria</taxon>
        <taxon>Bacillati</taxon>
        <taxon>Bacillota</taxon>
        <taxon>Erysipelotrichia</taxon>
        <taxon>Erysipelotrichales</taxon>
        <taxon>Coprobacillaceae</taxon>
        <taxon>Faecalibacillus</taxon>
    </lineage>
</organism>
<feature type="transmembrane region" description="Helical" evidence="5">
    <location>
        <begin position="71"/>
        <end position="91"/>
    </location>
</feature>
<proteinExistence type="predicted"/>
<evidence type="ECO:0000256" key="2">
    <source>
        <dbReference type="ARBA" id="ARBA00022692"/>
    </source>
</evidence>
<dbReference type="AlphaFoldDB" id="A0A2T3G030"/>
<dbReference type="Pfam" id="PF01699">
    <property type="entry name" value="Na_Ca_ex"/>
    <property type="match status" value="2"/>
</dbReference>
<evidence type="ECO:0000313" key="7">
    <source>
        <dbReference type="EMBL" id="MCQ5061910.1"/>
    </source>
</evidence>
<evidence type="ECO:0000313" key="9">
    <source>
        <dbReference type="Proteomes" id="UP000240974"/>
    </source>
</evidence>
<evidence type="ECO:0000256" key="5">
    <source>
        <dbReference type="SAM" id="Phobius"/>
    </source>
</evidence>
<feature type="transmembrane region" description="Helical" evidence="5">
    <location>
        <begin position="198"/>
        <end position="220"/>
    </location>
</feature>
<dbReference type="Proteomes" id="UP001204814">
    <property type="component" value="Unassembled WGS sequence"/>
</dbReference>
<feature type="transmembrane region" description="Helical" evidence="5">
    <location>
        <begin position="288"/>
        <end position="304"/>
    </location>
</feature>
<feature type="domain" description="Sodium/calcium exchanger membrane region" evidence="6">
    <location>
        <begin position="163"/>
        <end position="303"/>
    </location>
</feature>
<dbReference type="EMBL" id="JANGBO010000007">
    <property type="protein sequence ID" value="MCQ5061910.1"/>
    <property type="molecule type" value="Genomic_DNA"/>
</dbReference>
<dbReference type="PANTHER" id="PTHR10846">
    <property type="entry name" value="SODIUM/POTASSIUM/CALCIUM EXCHANGER"/>
    <property type="match status" value="1"/>
</dbReference>
<feature type="transmembrane region" description="Helical" evidence="5">
    <location>
        <begin position="232"/>
        <end position="253"/>
    </location>
</feature>
<comment type="subcellular location">
    <subcellularLocation>
        <location evidence="1">Membrane</location>
        <topology evidence="1">Multi-pass membrane protein</topology>
    </subcellularLocation>
</comment>
<feature type="domain" description="Sodium/calcium exchanger membrane region" evidence="6">
    <location>
        <begin position="3"/>
        <end position="141"/>
    </location>
</feature>
<evidence type="ECO:0000256" key="3">
    <source>
        <dbReference type="ARBA" id="ARBA00022989"/>
    </source>
</evidence>
<keyword evidence="4 5" id="KW-0472">Membrane</keyword>
<feature type="transmembrane region" description="Helical" evidence="5">
    <location>
        <begin position="128"/>
        <end position="147"/>
    </location>
</feature>
<reference evidence="8 9" key="1">
    <citation type="journal article" date="2019" name="Int. J. Syst. Evol. Microbiol.">
        <title>Faecalibacillus intestinalis gen. nov., sp. nov. and Faecalibacillus faecis sp. nov., isolated from human faeces.</title>
        <authorList>
            <person name="Seo B."/>
            <person name="Jeon K."/>
            <person name="Baek I."/>
            <person name="Lee Y.M."/>
            <person name="Baek K."/>
            <person name="Ko G."/>
        </authorList>
    </citation>
    <scope>NUCLEOTIDE SEQUENCE [LARGE SCALE GENOMIC DNA]</scope>
    <source>
        <strain evidence="8 9">SNUG30099</strain>
    </source>
</reference>
<reference evidence="7" key="2">
    <citation type="submission" date="2022-06" db="EMBL/GenBank/DDBJ databases">
        <title>Isolation of gut microbiota from human fecal samples.</title>
        <authorList>
            <person name="Pamer E.G."/>
            <person name="Barat B."/>
            <person name="Waligurski E."/>
            <person name="Medina S."/>
            <person name="Paddock L."/>
            <person name="Mostad J."/>
        </authorList>
    </citation>
    <scope>NUCLEOTIDE SEQUENCE</scope>
    <source>
        <strain evidence="7">DFI.6.24</strain>
    </source>
</reference>
<dbReference type="PANTHER" id="PTHR10846:SF8">
    <property type="entry name" value="INNER MEMBRANE PROTEIN YRBG"/>
    <property type="match status" value="1"/>
</dbReference>
<dbReference type="InterPro" id="IPR004481">
    <property type="entry name" value="K/Na/Ca-exchanger"/>
</dbReference>
<dbReference type="GO" id="GO:0006874">
    <property type="term" value="P:intracellular calcium ion homeostasis"/>
    <property type="evidence" value="ECO:0007669"/>
    <property type="project" value="TreeGrafter"/>
</dbReference>
<keyword evidence="9" id="KW-1185">Reference proteome</keyword>
<dbReference type="EMBL" id="PYLQ01000009">
    <property type="protein sequence ID" value="PST40905.1"/>
    <property type="molecule type" value="Genomic_DNA"/>
</dbReference>
<dbReference type="GO" id="GO:0005886">
    <property type="term" value="C:plasma membrane"/>
    <property type="evidence" value="ECO:0007669"/>
    <property type="project" value="TreeGrafter"/>
</dbReference>
<dbReference type="InterPro" id="IPR004837">
    <property type="entry name" value="NaCa_Exmemb"/>
</dbReference>
<keyword evidence="2 5" id="KW-0812">Transmembrane</keyword>
<feature type="transmembrane region" description="Helical" evidence="5">
    <location>
        <begin position="259"/>
        <end position="276"/>
    </location>
</feature>
<keyword evidence="3 5" id="KW-1133">Transmembrane helix</keyword>
<evidence type="ECO:0000256" key="1">
    <source>
        <dbReference type="ARBA" id="ARBA00004141"/>
    </source>
</evidence>
<gene>
    <name evidence="8" type="ORF">C7U54_07765</name>
    <name evidence="7" type="ORF">NE542_08775</name>
</gene>
<accession>A0A2T3G030</accession>
<evidence type="ECO:0000259" key="6">
    <source>
        <dbReference type="Pfam" id="PF01699"/>
    </source>
</evidence>
<dbReference type="GO" id="GO:0005262">
    <property type="term" value="F:calcium channel activity"/>
    <property type="evidence" value="ECO:0007669"/>
    <property type="project" value="TreeGrafter"/>
</dbReference>
<evidence type="ECO:0000256" key="4">
    <source>
        <dbReference type="ARBA" id="ARBA00023136"/>
    </source>
</evidence>
<dbReference type="InterPro" id="IPR044880">
    <property type="entry name" value="NCX_ion-bd_dom_sf"/>
</dbReference>
<name>A0A2T3G030_9FIRM</name>